<keyword evidence="3" id="KW-1185">Reference proteome</keyword>
<proteinExistence type="predicted"/>
<dbReference type="OrthoDB" id="9803036at2"/>
<organism evidence="2 3">
    <name type="scientific">Roseospirillum parvum</name>
    <dbReference type="NCBI Taxonomy" id="83401"/>
    <lineage>
        <taxon>Bacteria</taxon>
        <taxon>Pseudomonadati</taxon>
        <taxon>Pseudomonadota</taxon>
        <taxon>Alphaproteobacteria</taxon>
        <taxon>Rhodospirillales</taxon>
        <taxon>Rhodospirillaceae</taxon>
        <taxon>Roseospirillum</taxon>
    </lineage>
</organism>
<dbReference type="EMBL" id="FNCV01000009">
    <property type="protein sequence ID" value="SDH66168.1"/>
    <property type="molecule type" value="Genomic_DNA"/>
</dbReference>
<feature type="compositionally biased region" description="Basic and acidic residues" evidence="1">
    <location>
        <begin position="181"/>
        <end position="190"/>
    </location>
</feature>
<evidence type="ECO:0000256" key="1">
    <source>
        <dbReference type="SAM" id="MobiDB-lite"/>
    </source>
</evidence>
<accession>A0A1G8E893</accession>
<dbReference type="RefSeq" id="WP_092620827.1">
    <property type="nucleotide sequence ID" value="NZ_FNCV01000009.1"/>
</dbReference>
<dbReference type="SUPFAM" id="SSF51161">
    <property type="entry name" value="Trimeric LpxA-like enzymes"/>
    <property type="match status" value="1"/>
</dbReference>
<dbReference type="CDD" id="cd04745">
    <property type="entry name" value="LbH_paaY_like"/>
    <property type="match status" value="1"/>
</dbReference>
<evidence type="ECO:0000313" key="2">
    <source>
        <dbReference type="EMBL" id="SDH66168.1"/>
    </source>
</evidence>
<dbReference type="FunFam" id="2.160.10.10:FF:000012">
    <property type="entry name" value="Carnitine operon protein CaiE"/>
    <property type="match status" value="1"/>
</dbReference>
<dbReference type="AlphaFoldDB" id="A0A1G8E893"/>
<dbReference type="Proteomes" id="UP000217076">
    <property type="component" value="Unassembled WGS sequence"/>
</dbReference>
<reference evidence="3" key="1">
    <citation type="submission" date="2016-10" db="EMBL/GenBank/DDBJ databases">
        <authorList>
            <person name="Varghese N."/>
            <person name="Submissions S."/>
        </authorList>
    </citation>
    <scope>NUCLEOTIDE SEQUENCE [LARGE SCALE GENOMIC DNA]</scope>
    <source>
        <strain evidence="3">930I</strain>
    </source>
</reference>
<name>A0A1G8E893_9PROT</name>
<protein>
    <submittedName>
        <fullName evidence="2">Phenylacetic acid degradation protein</fullName>
    </submittedName>
</protein>
<dbReference type="InterPro" id="IPR050484">
    <property type="entry name" value="Transf_Hexapept/Carb_Anhydrase"/>
</dbReference>
<dbReference type="PANTHER" id="PTHR13061:SF29">
    <property type="entry name" value="GAMMA CARBONIC ANHYDRASE-LIKE 1, MITOCHONDRIAL-RELATED"/>
    <property type="match status" value="1"/>
</dbReference>
<dbReference type="Gene3D" id="2.160.10.10">
    <property type="entry name" value="Hexapeptide repeat proteins"/>
    <property type="match status" value="1"/>
</dbReference>
<evidence type="ECO:0000313" key="3">
    <source>
        <dbReference type="Proteomes" id="UP000217076"/>
    </source>
</evidence>
<dbReference type="InterPro" id="IPR011004">
    <property type="entry name" value="Trimer_LpxA-like_sf"/>
</dbReference>
<dbReference type="STRING" id="83401.SAMN05421742_10968"/>
<feature type="region of interest" description="Disordered" evidence="1">
    <location>
        <begin position="181"/>
        <end position="206"/>
    </location>
</feature>
<sequence length="206" mass="21857">MPTYEIEGVRPVIDPTAFVHPDAVLIGDVIIGPGCYVAPACSLRGDFGRLILKAGSNIQDNCTMHGFPGTDTVIEEDGHVGHGAVLHGCVVGRNALVGMNATVMDGAVIGPECIVAAASFIKAGWQIPARSLVAGVPGRIVRQVSDEELAWKEEGTREYQTLTRRSLASLKPCAPLSEVDAERQERRVEAGDAEPLFARKSQGGKD</sequence>
<gene>
    <name evidence="2" type="ORF">SAMN05421742_10968</name>
</gene>
<dbReference type="Pfam" id="PF00132">
    <property type="entry name" value="Hexapep"/>
    <property type="match status" value="1"/>
</dbReference>
<dbReference type="InterPro" id="IPR001451">
    <property type="entry name" value="Hexapep"/>
</dbReference>
<dbReference type="PANTHER" id="PTHR13061">
    <property type="entry name" value="DYNACTIN SUBUNIT P25"/>
    <property type="match status" value="1"/>
</dbReference>